<organism evidence="2 3">
    <name type="scientific">Terrimicrobium sacchariphilum</name>
    <dbReference type="NCBI Taxonomy" id="690879"/>
    <lineage>
        <taxon>Bacteria</taxon>
        <taxon>Pseudomonadati</taxon>
        <taxon>Verrucomicrobiota</taxon>
        <taxon>Terrimicrobiia</taxon>
        <taxon>Terrimicrobiales</taxon>
        <taxon>Terrimicrobiaceae</taxon>
        <taxon>Terrimicrobium</taxon>
    </lineage>
</organism>
<dbReference type="STRING" id="690879.TSACC_22948"/>
<reference evidence="3" key="1">
    <citation type="journal article" date="2017" name="Genome Announc.">
        <title>Draft Genome Sequence of Terrimicrobium sacchariphilum NM-5T, a Facultative Anaerobic Soil Bacterium of the Class Spartobacteria.</title>
        <authorList>
            <person name="Qiu Y.L."/>
            <person name="Tourlousse D.M."/>
            <person name="Matsuura N."/>
            <person name="Ohashi A."/>
            <person name="Sekiguchi Y."/>
        </authorList>
    </citation>
    <scope>NUCLEOTIDE SEQUENCE [LARGE SCALE GENOMIC DNA]</scope>
    <source>
        <strain evidence="3">NM-5</strain>
    </source>
</reference>
<sequence>MRKILTSLFLAASLAPLVAQDFSAEKPRDARYQTQTIVIQQGPSIEGIVADIFNNKKPWQMINPAAPAKYGSGQKFVSKDFGPGTPYHSTGVVVAGVEW</sequence>
<feature type="chain" id="PRO_5007524698" evidence="1">
    <location>
        <begin position="20"/>
        <end position="99"/>
    </location>
</feature>
<name>A0A146GBC2_TERSA</name>
<dbReference type="EMBL" id="BDCO01000002">
    <property type="protein sequence ID" value="GAT34523.1"/>
    <property type="molecule type" value="Genomic_DNA"/>
</dbReference>
<proteinExistence type="predicted"/>
<evidence type="ECO:0000256" key="1">
    <source>
        <dbReference type="SAM" id="SignalP"/>
    </source>
</evidence>
<dbReference type="RefSeq" id="WP_075080144.1">
    <property type="nucleotide sequence ID" value="NZ_BDCO01000002.1"/>
</dbReference>
<dbReference type="AlphaFoldDB" id="A0A146GBC2"/>
<comment type="caution">
    <text evidence="2">The sequence shown here is derived from an EMBL/GenBank/DDBJ whole genome shotgun (WGS) entry which is preliminary data.</text>
</comment>
<evidence type="ECO:0000313" key="2">
    <source>
        <dbReference type="EMBL" id="GAT34523.1"/>
    </source>
</evidence>
<keyword evidence="3" id="KW-1185">Reference proteome</keyword>
<feature type="signal peptide" evidence="1">
    <location>
        <begin position="1"/>
        <end position="19"/>
    </location>
</feature>
<dbReference type="OrthoDB" id="195811at2"/>
<dbReference type="InParanoid" id="A0A146GBC2"/>
<gene>
    <name evidence="2" type="ORF">TSACC_22948</name>
</gene>
<dbReference type="Proteomes" id="UP000076023">
    <property type="component" value="Unassembled WGS sequence"/>
</dbReference>
<protein>
    <submittedName>
        <fullName evidence="2">Uncharacterized protein</fullName>
    </submittedName>
</protein>
<accession>A0A146GBC2</accession>
<keyword evidence="1" id="KW-0732">Signal</keyword>
<evidence type="ECO:0000313" key="3">
    <source>
        <dbReference type="Proteomes" id="UP000076023"/>
    </source>
</evidence>